<keyword evidence="4" id="KW-1185">Reference proteome</keyword>
<evidence type="ECO:0000313" key="3">
    <source>
        <dbReference type="EMBL" id="KAF2495261.1"/>
    </source>
</evidence>
<feature type="compositionally biased region" description="Basic and acidic residues" evidence="1">
    <location>
        <begin position="201"/>
        <end position="220"/>
    </location>
</feature>
<dbReference type="Proteomes" id="UP000799750">
    <property type="component" value="Unassembled WGS sequence"/>
</dbReference>
<keyword evidence="2" id="KW-0812">Transmembrane</keyword>
<keyword evidence="2" id="KW-0472">Membrane</keyword>
<feature type="region of interest" description="Disordered" evidence="1">
    <location>
        <begin position="173"/>
        <end position="220"/>
    </location>
</feature>
<proteinExistence type="predicted"/>
<dbReference type="AlphaFoldDB" id="A0A6A6QS65"/>
<accession>A0A6A6QS65</accession>
<sequence>MAPLVLVPPPKEKPHHPHWRAEVIAGVFTALILTCLLTILLHAYLTRRRLTRLAPEPPNPPNSRASSVWPAPLLRFPSSASSPGWVSAGTGVSEKRYWRSVAASGCAEVAERKLSAQGYVGVAEVRRSGSGMSGTTVGSSAADPPGVRVGYRRADEGVFGGFGSVAWVDGRRGNVEREKEREIAKRERGEDGREDEEKEVVEERGEKKGEEGVRNAEMKV</sequence>
<dbReference type="OrthoDB" id="10617223at2759"/>
<feature type="compositionally biased region" description="Basic and acidic residues" evidence="1">
    <location>
        <begin position="173"/>
        <end position="191"/>
    </location>
</feature>
<organism evidence="3 4">
    <name type="scientific">Lophium mytilinum</name>
    <dbReference type="NCBI Taxonomy" id="390894"/>
    <lineage>
        <taxon>Eukaryota</taxon>
        <taxon>Fungi</taxon>
        <taxon>Dikarya</taxon>
        <taxon>Ascomycota</taxon>
        <taxon>Pezizomycotina</taxon>
        <taxon>Dothideomycetes</taxon>
        <taxon>Pleosporomycetidae</taxon>
        <taxon>Mytilinidiales</taxon>
        <taxon>Mytilinidiaceae</taxon>
        <taxon>Lophium</taxon>
    </lineage>
</organism>
<name>A0A6A6QS65_9PEZI</name>
<feature type="transmembrane region" description="Helical" evidence="2">
    <location>
        <begin position="23"/>
        <end position="45"/>
    </location>
</feature>
<evidence type="ECO:0000256" key="2">
    <source>
        <dbReference type="SAM" id="Phobius"/>
    </source>
</evidence>
<evidence type="ECO:0000256" key="1">
    <source>
        <dbReference type="SAM" id="MobiDB-lite"/>
    </source>
</evidence>
<dbReference type="EMBL" id="MU004189">
    <property type="protein sequence ID" value="KAF2495261.1"/>
    <property type="molecule type" value="Genomic_DNA"/>
</dbReference>
<protein>
    <submittedName>
        <fullName evidence="3">Uncharacterized protein</fullName>
    </submittedName>
</protein>
<evidence type="ECO:0000313" key="4">
    <source>
        <dbReference type="Proteomes" id="UP000799750"/>
    </source>
</evidence>
<reference evidence="3" key="1">
    <citation type="journal article" date="2020" name="Stud. Mycol.">
        <title>101 Dothideomycetes genomes: a test case for predicting lifestyles and emergence of pathogens.</title>
        <authorList>
            <person name="Haridas S."/>
            <person name="Albert R."/>
            <person name="Binder M."/>
            <person name="Bloem J."/>
            <person name="Labutti K."/>
            <person name="Salamov A."/>
            <person name="Andreopoulos B."/>
            <person name="Baker S."/>
            <person name="Barry K."/>
            <person name="Bills G."/>
            <person name="Bluhm B."/>
            <person name="Cannon C."/>
            <person name="Castanera R."/>
            <person name="Culley D."/>
            <person name="Daum C."/>
            <person name="Ezra D."/>
            <person name="Gonzalez J."/>
            <person name="Henrissat B."/>
            <person name="Kuo A."/>
            <person name="Liang C."/>
            <person name="Lipzen A."/>
            <person name="Lutzoni F."/>
            <person name="Magnuson J."/>
            <person name="Mondo S."/>
            <person name="Nolan M."/>
            <person name="Ohm R."/>
            <person name="Pangilinan J."/>
            <person name="Park H.-J."/>
            <person name="Ramirez L."/>
            <person name="Alfaro M."/>
            <person name="Sun H."/>
            <person name="Tritt A."/>
            <person name="Yoshinaga Y."/>
            <person name="Zwiers L.-H."/>
            <person name="Turgeon B."/>
            <person name="Goodwin S."/>
            <person name="Spatafora J."/>
            <person name="Crous P."/>
            <person name="Grigoriev I."/>
        </authorList>
    </citation>
    <scope>NUCLEOTIDE SEQUENCE</scope>
    <source>
        <strain evidence="3">CBS 269.34</strain>
    </source>
</reference>
<gene>
    <name evidence="3" type="ORF">BU16DRAFT_539242</name>
</gene>
<keyword evidence="2" id="KW-1133">Transmembrane helix</keyword>